<evidence type="ECO:0000259" key="15">
    <source>
        <dbReference type="Pfam" id="PF01207"/>
    </source>
</evidence>
<evidence type="ECO:0000313" key="16">
    <source>
        <dbReference type="EMBL" id="GMI45963.1"/>
    </source>
</evidence>
<protein>
    <recommendedName>
        <fullName evidence="9">tRNA-dihydrouridine(16/17) synthase [NAD(P)(+)]</fullName>
        <ecNumber evidence="9">1.3.1.88</ecNumber>
    </recommendedName>
</protein>
<evidence type="ECO:0000256" key="4">
    <source>
        <dbReference type="ARBA" id="ARBA00022694"/>
    </source>
</evidence>
<dbReference type="CDD" id="cd02801">
    <property type="entry name" value="DUS_like_FMN"/>
    <property type="match status" value="1"/>
</dbReference>
<dbReference type="GO" id="GO:0050660">
    <property type="term" value="F:flavin adenine dinucleotide binding"/>
    <property type="evidence" value="ECO:0007669"/>
    <property type="project" value="InterPro"/>
</dbReference>
<dbReference type="Proteomes" id="UP001165065">
    <property type="component" value="Unassembled WGS sequence"/>
</dbReference>
<accession>A0A9W7GL12</accession>
<proteinExistence type="inferred from homology"/>
<keyword evidence="2" id="KW-0285">Flavoprotein</keyword>
<keyword evidence="3" id="KW-0288">FMN</keyword>
<keyword evidence="6" id="KW-0560">Oxidoreductase</keyword>
<dbReference type="EMBL" id="BRYA01000273">
    <property type="protein sequence ID" value="GMI45963.1"/>
    <property type="molecule type" value="Genomic_DNA"/>
</dbReference>
<comment type="caution">
    <text evidence="16">The sequence shown here is derived from an EMBL/GenBank/DDBJ whole genome shotgun (WGS) entry which is preliminary data.</text>
</comment>
<dbReference type="AlphaFoldDB" id="A0A9W7GL12"/>
<evidence type="ECO:0000256" key="12">
    <source>
        <dbReference type="ARBA" id="ARBA00048934"/>
    </source>
</evidence>
<dbReference type="PROSITE" id="PS01136">
    <property type="entry name" value="UPF0034"/>
    <property type="match status" value="1"/>
</dbReference>
<evidence type="ECO:0000256" key="13">
    <source>
        <dbReference type="ARBA" id="ARBA00049467"/>
    </source>
</evidence>
<keyword evidence="14" id="KW-0175">Coiled coil</keyword>
<evidence type="ECO:0000256" key="8">
    <source>
        <dbReference type="ARBA" id="ARBA00038313"/>
    </source>
</evidence>
<comment type="similarity">
    <text evidence="8">Belongs to the Dus family. Dus1 subfamily.</text>
</comment>
<feature type="coiled-coil region" evidence="14">
    <location>
        <begin position="325"/>
        <end position="352"/>
    </location>
</feature>
<dbReference type="InterPro" id="IPR013785">
    <property type="entry name" value="Aldolase_TIM"/>
</dbReference>
<evidence type="ECO:0000256" key="6">
    <source>
        <dbReference type="ARBA" id="ARBA00023002"/>
    </source>
</evidence>
<comment type="catalytic activity">
    <reaction evidence="10">
        <text>5,6-dihydrouridine(17) in tRNA + NAD(+) = uridine(17) in tRNA + NADH + H(+)</text>
        <dbReference type="Rhea" id="RHEA:53372"/>
        <dbReference type="Rhea" id="RHEA-COMP:13541"/>
        <dbReference type="Rhea" id="RHEA-COMP:13542"/>
        <dbReference type="ChEBI" id="CHEBI:15378"/>
        <dbReference type="ChEBI" id="CHEBI:57540"/>
        <dbReference type="ChEBI" id="CHEBI:57945"/>
        <dbReference type="ChEBI" id="CHEBI:65315"/>
        <dbReference type="ChEBI" id="CHEBI:74443"/>
        <dbReference type="EC" id="1.3.1.88"/>
    </reaction>
    <physiologicalReaction direction="right-to-left" evidence="10">
        <dbReference type="Rhea" id="RHEA:53374"/>
    </physiologicalReaction>
</comment>
<organism evidence="16 17">
    <name type="scientific">Triparma columacea</name>
    <dbReference type="NCBI Taxonomy" id="722753"/>
    <lineage>
        <taxon>Eukaryota</taxon>
        <taxon>Sar</taxon>
        <taxon>Stramenopiles</taxon>
        <taxon>Ochrophyta</taxon>
        <taxon>Bolidophyceae</taxon>
        <taxon>Parmales</taxon>
        <taxon>Triparmaceae</taxon>
        <taxon>Triparma</taxon>
    </lineage>
</organism>
<keyword evidence="17" id="KW-1185">Reference proteome</keyword>
<feature type="domain" description="DUS-like FMN-binding" evidence="15">
    <location>
        <begin position="1"/>
        <end position="278"/>
    </location>
</feature>
<dbReference type="Pfam" id="PF01207">
    <property type="entry name" value="Dus"/>
    <property type="match status" value="1"/>
</dbReference>
<comment type="catalytic activity">
    <reaction evidence="11">
        <text>5,6-dihydrouridine(16) in tRNA + NADP(+) = uridine(16) in tRNA + NADPH + H(+)</text>
        <dbReference type="Rhea" id="RHEA:53376"/>
        <dbReference type="Rhea" id="RHEA-COMP:13543"/>
        <dbReference type="Rhea" id="RHEA-COMP:13544"/>
        <dbReference type="ChEBI" id="CHEBI:15378"/>
        <dbReference type="ChEBI" id="CHEBI:57783"/>
        <dbReference type="ChEBI" id="CHEBI:58349"/>
        <dbReference type="ChEBI" id="CHEBI:65315"/>
        <dbReference type="ChEBI" id="CHEBI:74443"/>
        <dbReference type="EC" id="1.3.1.88"/>
    </reaction>
    <physiologicalReaction direction="right-to-left" evidence="11">
        <dbReference type="Rhea" id="RHEA:53378"/>
    </physiologicalReaction>
</comment>
<evidence type="ECO:0000256" key="2">
    <source>
        <dbReference type="ARBA" id="ARBA00022630"/>
    </source>
</evidence>
<evidence type="ECO:0000256" key="1">
    <source>
        <dbReference type="ARBA" id="ARBA00001917"/>
    </source>
</evidence>
<dbReference type="InterPro" id="IPR035587">
    <property type="entry name" value="DUS-like_FMN-bd"/>
</dbReference>
<evidence type="ECO:0000256" key="14">
    <source>
        <dbReference type="SAM" id="Coils"/>
    </source>
</evidence>
<dbReference type="OrthoDB" id="272303at2759"/>
<gene>
    <name evidence="16" type="ORF">TrCOL_g669</name>
</gene>
<dbReference type="SUPFAM" id="SSF51395">
    <property type="entry name" value="FMN-linked oxidoreductases"/>
    <property type="match status" value="1"/>
</dbReference>
<dbReference type="GO" id="GO:0017150">
    <property type="term" value="F:tRNA dihydrouridine synthase activity"/>
    <property type="evidence" value="ECO:0007669"/>
    <property type="project" value="InterPro"/>
</dbReference>
<sequence length="433" mass="48002">MVGASELPFRLLCRKYGATIAYTPMISSARFCLPAEHAYREEQFQTNATDRPLVAHFSANKPNEMAAAAKLVESRCDAIDLNLGCPQRVAYVGHYGSYLLDDVDRELVLSIVSETVKAVSIPVFVKIRLLDTVEKTITLVTQLKDAGASLVAIHARHRASFERTGAGARDGPAMLDQVKVIKQKFPMFPIIANGNIITFDDCKANLELTGADGVMSAEGILNNPALFVDAISDPAERSKLKAFASDKVNLALEYLDLLEDHPATMRTVAFHTRRMLKEPLTEYQLIDDVINAITVEEVRSLVLKCRQYQQDPSLFKFDTEKAAKVKEALEKKKHEEGKRKRYEDRMKRKAKREGKPLDHYLNIGAELPSLKTVSSLMALTKEKQLAIWNASHGQHCMVYHLSPSGCPRGRSCAFLHCDIGASSELVAADEVAG</sequence>
<evidence type="ECO:0000256" key="11">
    <source>
        <dbReference type="ARBA" id="ARBA00047652"/>
    </source>
</evidence>
<evidence type="ECO:0000256" key="7">
    <source>
        <dbReference type="ARBA" id="ARBA00023027"/>
    </source>
</evidence>
<evidence type="ECO:0000256" key="3">
    <source>
        <dbReference type="ARBA" id="ARBA00022643"/>
    </source>
</evidence>
<keyword evidence="4" id="KW-0819">tRNA processing</keyword>
<reference evidence="17" key="1">
    <citation type="journal article" date="2023" name="Commun. Biol.">
        <title>Genome analysis of Parmales, the sister group of diatoms, reveals the evolutionary specialization of diatoms from phago-mixotrophs to photoautotrophs.</title>
        <authorList>
            <person name="Ban H."/>
            <person name="Sato S."/>
            <person name="Yoshikawa S."/>
            <person name="Yamada K."/>
            <person name="Nakamura Y."/>
            <person name="Ichinomiya M."/>
            <person name="Sato N."/>
            <person name="Blanc-Mathieu R."/>
            <person name="Endo H."/>
            <person name="Kuwata A."/>
            <person name="Ogata H."/>
        </authorList>
    </citation>
    <scope>NUCLEOTIDE SEQUENCE [LARGE SCALE GENOMIC DNA]</scope>
</reference>
<dbReference type="InterPro" id="IPR018517">
    <property type="entry name" value="tRNA_hU_synthase_CS"/>
</dbReference>
<comment type="catalytic activity">
    <reaction evidence="13">
        <text>5,6-dihydrouridine(17) in tRNA + NADP(+) = uridine(17) in tRNA + NADPH + H(+)</text>
        <dbReference type="Rhea" id="RHEA:53368"/>
        <dbReference type="Rhea" id="RHEA-COMP:13541"/>
        <dbReference type="Rhea" id="RHEA-COMP:13542"/>
        <dbReference type="ChEBI" id="CHEBI:15378"/>
        <dbReference type="ChEBI" id="CHEBI:57783"/>
        <dbReference type="ChEBI" id="CHEBI:58349"/>
        <dbReference type="ChEBI" id="CHEBI:65315"/>
        <dbReference type="ChEBI" id="CHEBI:74443"/>
        <dbReference type="EC" id="1.3.1.88"/>
    </reaction>
    <physiologicalReaction direction="right-to-left" evidence="13">
        <dbReference type="Rhea" id="RHEA:53370"/>
    </physiologicalReaction>
</comment>
<evidence type="ECO:0000256" key="5">
    <source>
        <dbReference type="ARBA" id="ARBA00022857"/>
    </source>
</evidence>
<dbReference type="PANTHER" id="PTHR11082:SF5">
    <property type="entry name" value="TRNA-DIHYDROURIDINE(16_17) SYNTHASE [NAD(P)(+)]-LIKE"/>
    <property type="match status" value="1"/>
</dbReference>
<dbReference type="Gene3D" id="3.20.20.70">
    <property type="entry name" value="Aldolase class I"/>
    <property type="match status" value="1"/>
</dbReference>
<name>A0A9W7GL12_9STRA</name>
<keyword evidence="7" id="KW-0520">NAD</keyword>
<keyword evidence="5" id="KW-0521">NADP</keyword>
<evidence type="ECO:0000256" key="10">
    <source>
        <dbReference type="ARBA" id="ARBA00047287"/>
    </source>
</evidence>
<dbReference type="EC" id="1.3.1.88" evidence="9"/>
<comment type="catalytic activity">
    <reaction evidence="12">
        <text>5,6-dihydrouridine(16) in tRNA + NAD(+) = uridine(16) in tRNA + NADH + H(+)</text>
        <dbReference type="Rhea" id="RHEA:53380"/>
        <dbReference type="Rhea" id="RHEA-COMP:13543"/>
        <dbReference type="Rhea" id="RHEA-COMP:13544"/>
        <dbReference type="ChEBI" id="CHEBI:15378"/>
        <dbReference type="ChEBI" id="CHEBI:57540"/>
        <dbReference type="ChEBI" id="CHEBI:57945"/>
        <dbReference type="ChEBI" id="CHEBI:65315"/>
        <dbReference type="ChEBI" id="CHEBI:74443"/>
        <dbReference type="EC" id="1.3.1.88"/>
    </reaction>
    <physiologicalReaction direction="right-to-left" evidence="12">
        <dbReference type="Rhea" id="RHEA:53382"/>
    </physiologicalReaction>
</comment>
<dbReference type="PANTHER" id="PTHR11082">
    <property type="entry name" value="TRNA-DIHYDROURIDINE SYNTHASE"/>
    <property type="match status" value="1"/>
</dbReference>
<comment type="cofactor">
    <cofactor evidence="1">
        <name>FMN</name>
        <dbReference type="ChEBI" id="CHEBI:58210"/>
    </cofactor>
</comment>
<evidence type="ECO:0000256" key="9">
    <source>
        <dbReference type="ARBA" id="ARBA00038890"/>
    </source>
</evidence>
<evidence type="ECO:0000313" key="17">
    <source>
        <dbReference type="Proteomes" id="UP001165065"/>
    </source>
</evidence>